<dbReference type="GO" id="GO:0034388">
    <property type="term" value="C:Pwp2p-containing subcomplex of 90S preribosome"/>
    <property type="evidence" value="ECO:0007669"/>
    <property type="project" value="TreeGrafter"/>
</dbReference>
<dbReference type="PANTHER" id="PTHR18359">
    <property type="entry name" value="WD-REPEAT PROTEIN-RELATED"/>
    <property type="match status" value="1"/>
</dbReference>
<dbReference type="Pfam" id="PF00400">
    <property type="entry name" value="WD40"/>
    <property type="match status" value="2"/>
</dbReference>
<keyword evidence="10" id="KW-1185">Reference proteome</keyword>
<evidence type="ECO:0000256" key="8">
    <source>
        <dbReference type="SAM" id="MobiDB-lite"/>
    </source>
</evidence>
<evidence type="ECO:0000313" key="10">
    <source>
        <dbReference type="Proteomes" id="UP000039046"/>
    </source>
</evidence>
<evidence type="ECO:0000313" key="9">
    <source>
        <dbReference type="EMBL" id="CEJ90535.1"/>
    </source>
</evidence>
<dbReference type="FunFam" id="2.130.10.10:FF:000549">
    <property type="entry name" value="Small nucleolar ribonucleoprotein complex subunit"/>
    <property type="match status" value="1"/>
</dbReference>
<dbReference type="Proteomes" id="UP000039046">
    <property type="component" value="Unassembled WGS sequence"/>
</dbReference>
<dbReference type="InterPro" id="IPR045161">
    <property type="entry name" value="Utp18"/>
</dbReference>
<evidence type="ECO:0000256" key="4">
    <source>
        <dbReference type="ARBA" id="ARBA00022737"/>
    </source>
</evidence>
<evidence type="ECO:0000256" key="6">
    <source>
        <dbReference type="ARBA" id="ARBA00025767"/>
    </source>
</evidence>
<dbReference type="EMBL" id="CDHN01000003">
    <property type="protein sequence ID" value="CEJ90535.1"/>
    <property type="molecule type" value="Genomic_DNA"/>
</dbReference>
<reference evidence="9 10" key="1">
    <citation type="journal article" date="2015" name="Genome Announc.">
        <title>Draft Genome Sequence and Gene Annotation of the Entomopathogenic Fungus Verticillium hemipterigenum.</title>
        <authorList>
            <person name="Horn F."/>
            <person name="Habel A."/>
            <person name="Scharf D.H."/>
            <person name="Dworschak J."/>
            <person name="Brakhage A.A."/>
            <person name="Guthke R."/>
            <person name="Hertweck C."/>
            <person name="Linde J."/>
        </authorList>
    </citation>
    <scope>NUCLEOTIDE SEQUENCE [LARGE SCALE GENOMIC DNA]</scope>
</reference>
<evidence type="ECO:0000256" key="2">
    <source>
        <dbReference type="ARBA" id="ARBA00022552"/>
    </source>
</evidence>
<protein>
    <submittedName>
        <fullName evidence="9">Uncharacterized protein</fullName>
    </submittedName>
</protein>
<dbReference type="InterPro" id="IPR036322">
    <property type="entry name" value="WD40_repeat_dom_sf"/>
</dbReference>
<keyword evidence="5" id="KW-0539">Nucleus</keyword>
<feature type="region of interest" description="Disordered" evidence="8">
    <location>
        <begin position="1"/>
        <end position="33"/>
    </location>
</feature>
<dbReference type="GO" id="GO:0006364">
    <property type="term" value="P:rRNA processing"/>
    <property type="evidence" value="ECO:0007669"/>
    <property type="project" value="UniProtKB-KW"/>
</dbReference>
<dbReference type="SMART" id="SM00320">
    <property type="entry name" value="WD40"/>
    <property type="match status" value="4"/>
</dbReference>
<feature type="repeat" description="WD" evidence="7">
    <location>
        <begin position="568"/>
        <end position="596"/>
    </location>
</feature>
<keyword evidence="4" id="KW-0677">Repeat</keyword>
<accession>A0A0A1TIT7</accession>
<name>A0A0A1TIT7_9HYPO</name>
<dbReference type="Gene3D" id="2.130.10.10">
    <property type="entry name" value="YVTN repeat-like/Quinoprotein amine dehydrogenase"/>
    <property type="match status" value="1"/>
</dbReference>
<dbReference type="InterPro" id="IPR001680">
    <property type="entry name" value="WD40_rpt"/>
</dbReference>
<evidence type="ECO:0000256" key="5">
    <source>
        <dbReference type="ARBA" id="ARBA00023242"/>
    </source>
</evidence>
<dbReference type="PROSITE" id="PS50294">
    <property type="entry name" value="WD_REPEATS_REGION"/>
    <property type="match status" value="1"/>
</dbReference>
<proteinExistence type="inferred from homology"/>
<dbReference type="PROSITE" id="PS50082">
    <property type="entry name" value="WD_REPEATS_2"/>
    <property type="match status" value="1"/>
</dbReference>
<keyword evidence="3 7" id="KW-0853">WD repeat</keyword>
<dbReference type="AlphaFoldDB" id="A0A0A1TIT7"/>
<dbReference type="SUPFAM" id="SSF50978">
    <property type="entry name" value="WD40 repeat-like"/>
    <property type="match status" value="1"/>
</dbReference>
<dbReference type="OrthoDB" id="1935146at2759"/>
<comment type="subcellular location">
    <subcellularLocation>
        <location evidence="1">Nucleus</location>
        <location evidence="1">Nucleolus</location>
    </subcellularLocation>
</comment>
<evidence type="ECO:0000256" key="1">
    <source>
        <dbReference type="ARBA" id="ARBA00004604"/>
    </source>
</evidence>
<dbReference type="InterPro" id="IPR015943">
    <property type="entry name" value="WD40/YVTN_repeat-like_dom_sf"/>
</dbReference>
<comment type="similarity">
    <text evidence="6">Belongs to the WD repeat UTP18 family.</text>
</comment>
<feature type="region of interest" description="Disordered" evidence="8">
    <location>
        <begin position="180"/>
        <end position="211"/>
    </location>
</feature>
<dbReference type="STRING" id="1531966.A0A0A1TIT7"/>
<dbReference type="HOGENOM" id="CLU_011055_1_0_1"/>
<evidence type="ECO:0000256" key="3">
    <source>
        <dbReference type="ARBA" id="ARBA00022574"/>
    </source>
</evidence>
<organism evidence="9 10">
    <name type="scientific">[Torrubiella] hemipterigena</name>
    <dbReference type="NCBI Taxonomy" id="1531966"/>
    <lineage>
        <taxon>Eukaryota</taxon>
        <taxon>Fungi</taxon>
        <taxon>Dikarya</taxon>
        <taxon>Ascomycota</taxon>
        <taxon>Pezizomycotina</taxon>
        <taxon>Sordariomycetes</taxon>
        <taxon>Hypocreomycetidae</taxon>
        <taxon>Hypocreales</taxon>
        <taxon>Clavicipitaceae</taxon>
        <taxon>Clavicipitaceae incertae sedis</taxon>
        <taxon>'Torrubiella' clade</taxon>
    </lineage>
</organism>
<dbReference type="PANTHER" id="PTHR18359:SF0">
    <property type="entry name" value="U3 SMALL NUCLEOLAR RNA-ASSOCIATED PROTEIN 18 HOMOLOG"/>
    <property type="match status" value="1"/>
</dbReference>
<keyword evidence="2" id="KW-0698">rRNA processing</keyword>
<feature type="region of interest" description="Disordered" evidence="8">
    <location>
        <begin position="109"/>
        <end position="130"/>
    </location>
</feature>
<evidence type="ECO:0000256" key="7">
    <source>
        <dbReference type="PROSITE-ProRule" id="PRU00221"/>
    </source>
</evidence>
<sequence length="596" mass="66123">MPPQQDNEAPGREFSDSDSVESFNSDNDYDEPQQKKLAAMLDKDSDEEELEKLVLGDISGFRAQLARNDEGFGATYDENGNLILRGEEDTGDLEEVADNDLFMLDTGVSGGEKGSATVPKEDPNAPAWIDSDDDRLSVSLASATRLRKLRIAEDEDFVSGTEYCKRLRQQFVRLNPAPAWAKHAEGRPVKRRRSTIESASDSSASDMDDEDDVTAQPMAAFLRDINRLTGRDQVKHHRLRPEVIDIQRTREIPDKHKSPVECLSFHPEYPVLLSASSASILYLHHIAPDAQPTPNPRLTSVQVKQVDIRKAEFLYPKGDKIVFSGRRKYFHTWDLPSGIVQKTSQIQGHQLEHKSMERFRLSPCGRYMAIAASSRKGGGAINIISVASMQWIASARLSSRHGIADFAWWSTGDGLTILGKDGSVGEYSMESRTFLGVWQDDGCIGGIVLALGGHQGPSLLGDDRWVAVGSNSGIANIYDRLELLLPQKQAEAEAEAEGHQPKLIVEQPTPRRIFQQLVTPITVMAFSPDGQLFAFGSREKKDALKLVHLPTCTVYRNWPTEQTALGRITTVAFSRESDLLAVGNDTGKIRLWEIRA</sequence>
<gene>
    <name evidence="9" type="ORF">VHEMI06315</name>
</gene>
<dbReference type="GO" id="GO:0032040">
    <property type="term" value="C:small-subunit processome"/>
    <property type="evidence" value="ECO:0007669"/>
    <property type="project" value="TreeGrafter"/>
</dbReference>